<dbReference type="Proteomes" id="UP001157126">
    <property type="component" value="Unassembled WGS sequence"/>
</dbReference>
<organism evidence="3 4">
    <name type="scientific">Mobilicoccus caccae</name>
    <dbReference type="NCBI Taxonomy" id="1859295"/>
    <lineage>
        <taxon>Bacteria</taxon>
        <taxon>Bacillati</taxon>
        <taxon>Actinomycetota</taxon>
        <taxon>Actinomycetes</taxon>
        <taxon>Micrococcales</taxon>
        <taxon>Dermatophilaceae</taxon>
        <taxon>Mobilicoccus</taxon>
    </lineage>
</organism>
<dbReference type="PANTHER" id="PTHR47472">
    <property type="entry name" value="PROPIONYL-COA CARBOXYLASE"/>
    <property type="match status" value="1"/>
</dbReference>
<comment type="caution">
    <text evidence="3">The sequence shown here is derived from an EMBL/GenBank/DDBJ whole genome shotgun (WGS) entry which is preliminary data.</text>
</comment>
<evidence type="ECO:0000313" key="3">
    <source>
        <dbReference type="EMBL" id="GMA40308.1"/>
    </source>
</evidence>
<feature type="compositionally biased region" description="Basic residues" evidence="1">
    <location>
        <begin position="1"/>
        <end position="11"/>
    </location>
</feature>
<evidence type="ECO:0000313" key="4">
    <source>
        <dbReference type="Proteomes" id="UP001157126"/>
    </source>
</evidence>
<evidence type="ECO:0000259" key="2">
    <source>
        <dbReference type="Pfam" id="PF07287"/>
    </source>
</evidence>
<accession>A0ABQ6IUE6</accession>
<feature type="region of interest" description="Disordered" evidence="1">
    <location>
        <begin position="1"/>
        <end position="52"/>
    </location>
</feature>
<sequence length="242" mass="26293">MRRSAHRRVLRRSADEAGRGDGSLGLSLRRGRLRRHRDTDETPGSGGRVDTQTCAEQLLYEVDDPRSYLTPDVVADFSAVRFEQQGVDRVAVSGATGRTRPDTLKVTLGFDEGWQGEGQITYAGPRCLDRARWAGEIVSARLVDVHGLTPEQIDVEYIGAGAAFRGLTDPSDPTEVRLRVAVHTPDEQRAKAAGWEVEALYTNGPTGGGGARRSHGSVVAVRSCDIARDRVRTTVTTIGADR</sequence>
<name>A0ABQ6IUE6_9MICO</name>
<gene>
    <name evidence="3" type="ORF">GCM10025883_23530</name>
</gene>
<protein>
    <recommendedName>
        <fullName evidence="2">Acyclic terpene utilisation N-terminal domain-containing protein</fullName>
    </recommendedName>
</protein>
<dbReference type="EMBL" id="BSUO01000001">
    <property type="protein sequence ID" value="GMA40308.1"/>
    <property type="molecule type" value="Genomic_DNA"/>
</dbReference>
<feature type="domain" description="Acyclic terpene utilisation N-terminal" evidence="2">
    <location>
        <begin position="42"/>
        <end position="236"/>
    </location>
</feature>
<dbReference type="Pfam" id="PF07287">
    <property type="entry name" value="AtuA"/>
    <property type="match status" value="1"/>
</dbReference>
<proteinExistence type="predicted"/>
<keyword evidence="4" id="KW-1185">Reference proteome</keyword>
<dbReference type="InterPro" id="IPR010839">
    <property type="entry name" value="AtuA_N"/>
</dbReference>
<evidence type="ECO:0000256" key="1">
    <source>
        <dbReference type="SAM" id="MobiDB-lite"/>
    </source>
</evidence>
<reference evidence="4" key="1">
    <citation type="journal article" date="2019" name="Int. J. Syst. Evol. Microbiol.">
        <title>The Global Catalogue of Microorganisms (GCM) 10K type strain sequencing project: providing services to taxonomists for standard genome sequencing and annotation.</title>
        <authorList>
            <consortium name="The Broad Institute Genomics Platform"/>
            <consortium name="The Broad Institute Genome Sequencing Center for Infectious Disease"/>
            <person name="Wu L."/>
            <person name="Ma J."/>
        </authorList>
    </citation>
    <scope>NUCLEOTIDE SEQUENCE [LARGE SCALE GENOMIC DNA]</scope>
    <source>
        <strain evidence="4">NBRC 113072</strain>
    </source>
</reference>
<dbReference type="PANTHER" id="PTHR47472:SF1">
    <property type="entry name" value="DUF1446-DOMAIN-CONTAINING PROTEIN"/>
    <property type="match status" value="1"/>
</dbReference>